<dbReference type="SUPFAM" id="SSF56935">
    <property type="entry name" value="Porins"/>
    <property type="match status" value="1"/>
</dbReference>
<name>A0AAP2GR09_9BACT</name>
<feature type="domain" description="TonB-dependent receptor plug" evidence="9">
    <location>
        <begin position="119"/>
        <end position="248"/>
    </location>
</feature>
<evidence type="ECO:0000256" key="6">
    <source>
        <dbReference type="ARBA" id="ARBA00023237"/>
    </source>
</evidence>
<dbReference type="InterPro" id="IPR012910">
    <property type="entry name" value="Plug_dom"/>
</dbReference>
<dbReference type="EMBL" id="JAHESF010000046">
    <property type="protein sequence ID" value="MBT1700688.1"/>
    <property type="molecule type" value="Genomic_DNA"/>
</dbReference>
<accession>A0AAP2GR09</accession>
<keyword evidence="2 7" id="KW-0813">Transport</keyword>
<evidence type="ECO:0000256" key="8">
    <source>
        <dbReference type="SAM" id="SignalP"/>
    </source>
</evidence>
<feature type="chain" id="PRO_5042848970" evidence="8">
    <location>
        <begin position="27"/>
        <end position="1075"/>
    </location>
</feature>
<dbReference type="NCBIfam" id="TIGR04056">
    <property type="entry name" value="OMP_RagA_SusC"/>
    <property type="match status" value="1"/>
</dbReference>
<reference evidence="10 11" key="1">
    <citation type="submission" date="2021-05" db="EMBL/GenBank/DDBJ databases">
        <title>A Polyphasic approach of four new species of the genus Ohtaekwangia: Ohtaekwangia histidinii sp. nov., Ohtaekwangia cretensis sp. nov., Ohtaekwangia indiensis sp. nov., Ohtaekwangia reichenbachii sp. nov. from diverse environment.</title>
        <authorList>
            <person name="Octaviana S."/>
        </authorList>
    </citation>
    <scope>NUCLEOTIDE SEQUENCE [LARGE SCALE GENOMIC DNA]</scope>
    <source>
        <strain evidence="10 11">PWU4</strain>
    </source>
</reference>
<evidence type="ECO:0000313" key="10">
    <source>
        <dbReference type="EMBL" id="MBT1700688.1"/>
    </source>
</evidence>
<dbReference type="RefSeq" id="WP_254169376.1">
    <property type="nucleotide sequence ID" value="NZ_JAHESF010000046.1"/>
</dbReference>
<dbReference type="SUPFAM" id="SSF49464">
    <property type="entry name" value="Carboxypeptidase regulatory domain-like"/>
    <property type="match status" value="1"/>
</dbReference>
<keyword evidence="5 7" id="KW-0472">Membrane</keyword>
<keyword evidence="10" id="KW-0675">Receptor</keyword>
<organism evidence="10 11">
    <name type="scientific">Chryseosolibacter histidini</name>
    <dbReference type="NCBI Taxonomy" id="2782349"/>
    <lineage>
        <taxon>Bacteria</taxon>
        <taxon>Pseudomonadati</taxon>
        <taxon>Bacteroidota</taxon>
        <taxon>Cytophagia</taxon>
        <taxon>Cytophagales</taxon>
        <taxon>Chryseotaleaceae</taxon>
        <taxon>Chryseosolibacter</taxon>
    </lineage>
</organism>
<dbReference type="Gene3D" id="2.40.170.20">
    <property type="entry name" value="TonB-dependent receptor, beta-barrel domain"/>
    <property type="match status" value="1"/>
</dbReference>
<evidence type="ECO:0000256" key="5">
    <source>
        <dbReference type="ARBA" id="ARBA00023136"/>
    </source>
</evidence>
<dbReference type="InterPro" id="IPR023996">
    <property type="entry name" value="TonB-dep_OMP_SusC/RagA"/>
</dbReference>
<keyword evidence="11" id="KW-1185">Reference proteome</keyword>
<comment type="subcellular location">
    <subcellularLocation>
        <location evidence="1 7">Cell outer membrane</location>
        <topology evidence="1 7">Multi-pass membrane protein</topology>
    </subcellularLocation>
</comment>
<evidence type="ECO:0000313" key="11">
    <source>
        <dbReference type="Proteomes" id="UP001319200"/>
    </source>
</evidence>
<dbReference type="NCBIfam" id="TIGR04057">
    <property type="entry name" value="SusC_RagA_signa"/>
    <property type="match status" value="1"/>
</dbReference>
<comment type="similarity">
    <text evidence="7">Belongs to the TonB-dependent receptor family.</text>
</comment>
<dbReference type="AlphaFoldDB" id="A0AAP2GR09"/>
<keyword evidence="6 7" id="KW-0998">Cell outer membrane</keyword>
<dbReference type="Pfam" id="PF13715">
    <property type="entry name" value="CarbopepD_reg_2"/>
    <property type="match status" value="1"/>
</dbReference>
<feature type="signal peptide" evidence="8">
    <location>
        <begin position="1"/>
        <end position="26"/>
    </location>
</feature>
<dbReference type="InterPro" id="IPR039426">
    <property type="entry name" value="TonB-dep_rcpt-like"/>
</dbReference>
<dbReference type="Proteomes" id="UP001319200">
    <property type="component" value="Unassembled WGS sequence"/>
</dbReference>
<keyword evidence="3 7" id="KW-1134">Transmembrane beta strand</keyword>
<dbReference type="FunFam" id="2.60.40.1120:FF:000003">
    <property type="entry name" value="Outer membrane protein Omp121"/>
    <property type="match status" value="1"/>
</dbReference>
<evidence type="ECO:0000256" key="2">
    <source>
        <dbReference type="ARBA" id="ARBA00022448"/>
    </source>
</evidence>
<comment type="caution">
    <text evidence="10">The sequence shown here is derived from an EMBL/GenBank/DDBJ whole genome shotgun (WGS) entry which is preliminary data.</text>
</comment>
<dbReference type="InterPro" id="IPR023997">
    <property type="entry name" value="TonB-dep_OMP_SusC/RagA_CS"/>
</dbReference>
<keyword evidence="4 7" id="KW-0812">Transmembrane</keyword>
<dbReference type="InterPro" id="IPR037066">
    <property type="entry name" value="Plug_dom_sf"/>
</dbReference>
<evidence type="ECO:0000259" key="9">
    <source>
        <dbReference type="Pfam" id="PF07715"/>
    </source>
</evidence>
<dbReference type="GO" id="GO:0009279">
    <property type="term" value="C:cell outer membrane"/>
    <property type="evidence" value="ECO:0007669"/>
    <property type="project" value="UniProtKB-SubCell"/>
</dbReference>
<dbReference type="InterPro" id="IPR036942">
    <property type="entry name" value="Beta-barrel_TonB_sf"/>
</dbReference>
<dbReference type="Pfam" id="PF07715">
    <property type="entry name" value="Plug"/>
    <property type="match status" value="1"/>
</dbReference>
<protein>
    <submittedName>
        <fullName evidence="10">TonB-dependent receptor</fullName>
    </submittedName>
</protein>
<gene>
    <name evidence="10" type="ORF">KK083_27610</name>
</gene>
<evidence type="ECO:0000256" key="4">
    <source>
        <dbReference type="ARBA" id="ARBA00022692"/>
    </source>
</evidence>
<keyword evidence="8" id="KW-0732">Signal</keyword>
<dbReference type="Gene3D" id="2.60.40.1120">
    <property type="entry name" value="Carboxypeptidase-like, regulatory domain"/>
    <property type="match status" value="1"/>
</dbReference>
<dbReference type="Gene3D" id="2.170.130.10">
    <property type="entry name" value="TonB-dependent receptor, plug domain"/>
    <property type="match status" value="1"/>
</dbReference>
<evidence type="ECO:0000256" key="7">
    <source>
        <dbReference type="PROSITE-ProRule" id="PRU01360"/>
    </source>
</evidence>
<dbReference type="PROSITE" id="PS52016">
    <property type="entry name" value="TONB_DEPENDENT_REC_3"/>
    <property type="match status" value="1"/>
</dbReference>
<evidence type="ECO:0000256" key="3">
    <source>
        <dbReference type="ARBA" id="ARBA00022452"/>
    </source>
</evidence>
<dbReference type="InterPro" id="IPR008969">
    <property type="entry name" value="CarboxyPept-like_regulatory"/>
</dbReference>
<evidence type="ECO:0000256" key="1">
    <source>
        <dbReference type="ARBA" id="ARBA00004571"/>
    </source>
</evidence>
<sequence>MKKNYRGLNRLASVFLFLFVCSVAFAQQRLITGKITDEAGSPLPGVNIVLKGTSSGTTTDVDGNFGIQATETDVLSISFIGYEPQEVRVGNLTVVNIKLAEDIKTLQEVVVIGYGEVKKSDLTGAVVSVKGETINQSVTTGIDQGLIGRVAGITATQMSGQPGGSVSIRIRGTSSVNGDTEPLYVIDGVPISGNNRNVYEMGLGAVGGAGKTTYSPLSTINPSDIESIEILKDASATAIYGNRGSNGVVIITTKRGKKGEAKVAYDGYYGVQQAPVKMEMMNLREYAEFRNDWAAETAGETPDPMFADPSVLGEGTDWQKEIFRTAPVMNHQLTLSGGDKTRYVITGGYFKQDGMILGSNFDRYSLRVNLDTDVKKWLTVGNSLAVSKTDERLGVFDRGGIIGTALKARPDVPARNFDGSYAGVSSEGAFVNPLAQALDKKNYLKRATVIGNVYADLKFLPSLTLRSEFGGNAELNNSSSWNPTYNYGGGAVNEHNSISRQSGQSYFWQVKNYLTFNQQFANVHNVTAMLGQEASSWGWYSVGATGRDLPTNDVHSIDLGDPKQFTAADASNSGALESYYGRLNYNFNEKYYATFTYRADGSGNFGPGHKWGYFPSAALSWRLTSEPFLQNIKTLSNLKLRASWGKTGNAGNQGGFKYGETLATLPTNLGLGFRYTNYGNPLITWESSEQVDVGVDAAFLENRISLTFEYYRKLTSDLLLVQQLPGYMGTIGNDAVKREAPWGNFGELENKGFEIQVSSKNLTGKFQWDTDLNITRNRNTLLDLGIKDAFLSGNIGASGNVLVSRTLNGQPLGNFYGYKVVGIFKDKEDILNSPVQWDPKNDVGADGQPIFSRDGTVWPGDLKFADIDKNDTIDTRDRVNLGSPQPKFSFGFNNTFRYGGFSLEIFLVGVYGNKIFNAMKNPNGSGLAAMRSAWDNQLKEVTNRAKLEPINAATDGWWNDINNVRVSNPNTDIPRATFSDPNENTRVSSRYIEDGSYLRIRNIRLGYTLPASLISRIKASNVYVYAQVQNAYTFTKYSGFDPEVGQDTWDRNLFGVDNGRYPSPRMYTVGLSLGF</sequence>
<proteinExistence type="inferred from homology"/>